<dbReference type="RefSeq" id="WP_343054639.1">
    <property type="nucleotide sequence ID" value="NZ_JACHXY010000001.1"/>
</dbReference>
<protein>
    <recommendedName>
        <fullName evidence="2">SHOCT domain-containing protein</fullName>
    </recommendedName>
</protein>
<organism evidence="3 4">
    <name type="scientific">Microbacterium proteolyticum</name>
    <dbReference type="NCBI Taxonomy" id="1572644"/>
    <lineage>
        <taxon>Bacteria</taxon>
        <taxon>Bacillati</taxon>
        <taxon>Actinomycetota</taxon>
        <taxon>Actinomycetes</taxon>
        <taxon>Micrococcales</taxon>
        <taxon>Microbacteriaceae</taxon>
        <taxon>Microbacterium</taxon>
    </lineage>
</organism>
<feature type="region of interest" description="Disordered" evidence="1">
    <location>
        <begin position="1"/>
        <end position="25"/>
    </location>
</feature>
<dbReference type="InterPro" id="IPR018649">
    <property type="entry name" value="SHOCT"/>
</dbReference>
<evidence type="ECO:0000313" key="4">
    <source>
        <dbReference type="Proteomes" id="UP000543579"/>
    </source>
</evidence>
<dbReference type="Pfam" id="PF09851">
    <property type="entry name" value="SHOCT"/>
    <property type="match status" value="1"/>
</dbReference>
<feature type="compositionally biased region" description="Low complexity" evidence="1">
    <location>
        <begin position="10"/>
        <end position="25"/>
    </location>
</feature>
<evidence type="ECO:0000256" key="1">
    <source>
        <dbReference type="SAM" id="MobiDB-lite"/>
    </source>
</evidence>
<evidence type="ECO:0000259" key="2">
    <source>
        <dbReference type="Pfam" id="PF09851"/>
    </source>
</evidence>
<evidence type="ECO:0000313" key="3">
    <source>
        <dbReference type="EMBL" id="MBB3157862.1"/>
    </source>
</evidence>
<reference evidence="3 4" key="1">
    <citation type="submission" date="2020-08" db="EMBL/GenBank/DDBJ databases">
        <title>Genomic Encyclopedia of Type Strains, Phase III (KMG-III): the genomes of soil and plant-associated and newly described type strains.</title>
        <authorList>
            <person name="Whitman W."/>
        </authorList>
    </citation>
    <scope>NUCLEOTIDE SEQUENCE [LARGE SCALE GENOMIC DNA]</scope>
    <source>
        <strain evidence="3 4">CECT 8356</strain>
    </source>
</reference>
<feature type="domain" description="SHOCT" evidence="2">
    <location>
        <begin position="34"/>
        <end position="60"/>
    </location>
</feature>
<sequence>MSGRSARKNATAAPAPAVSPAAGKALPSDDAIAKIERLAALHTAGALTDEEFTELKSRALN</sequence>
<dbReference type="AlphaFoldDB" id="A0A7W5CHP4"/>
<comment type="caution">
    <text evidence="3">The sequence shown here is derived from an EMBL/GenBank/DDBJ whole genome shotgun (WGS) entry which is preliminary data.</text>
</comment>
<dbReference type="Proteomes" id="UP000543579">
    <property type="component" value="Unassembled WGS sequence"/>
</dbReference>
<name>A0A7W5CHP4_9MICO</name>
<gene>
    <name evidence="3" type="ORF">FHS07_001546</name>
</gene>
<proteinExistence type="predicted"/>
<dbReference type="EMBL" id="JACHXY010000001">
    <property type="protein sequence ID" value="MBB3157862.1"/>
    <property type="molecule type" value="Genomic_DNA"/>
</dbReference>
<accession>A0A7W5CHP4</accession>